<evidence type="ECO:0000256" key="5">
    <source>
        <dbReference type="ARBA" id="ARBA00023242"/>
    </source>
</evidence>
<dbReference type="FunFam" id="3.40.1810.10:FF:000030">
    <property type="entry name" value="Agamous-like MADS-box protein AGL13"/>
    <property type="match status" value="1"/>
</dbReference>
<keyword evidence="6" id="KW-0175">Coiled coil</keyword>
<keyword evidence="5" id="KW-0539">Nucleus</keyword>
<evidence type="ECO:0000256" key="3">
    <source>
        <dbReference type="ARBA" id="ARBA00023125"/>
    </source>
</evidence>
<dbReference type="GO" id="GO:0046983">
    <property type="term" value="F:protein dimerization activity"/>
    <property type="evidence" value="ECO:0007669"/>
    <property type="project" value="InterPro"/>
</dbReference>
<dbReference type="SUPFAM" id="SSF55455">
    <property type="entry name" value="SRF-like"/>
    <property type="match status" value="1"/>
</dbReference>
<dbReference type="InterPro" id="IPR002487">
    <property type="entry name" value="TF_Kbox"/>
</dbReference>
<dbReference type="GO" id="GO:0003700">
    <property type="term" value="F:DNA-binding transcription factor activity"/>
    <property type="evidence" value="ECO:0007669"/>
    <property type="project" value="InterPro"/>
</dbReference>
<dbReference type="GO" id="GO:0009908">
    <property type="term" value="P:flower development"/>
    <property type="evidence" value="ECO:0007669"/>
    <property type="project" value="UniProtKB-ARBA"/>
</dbReference>
<proteinExistence type="predicted"/>
<dbReference type="GO" id="GO:0000977">
    <property type="term" value="F:RNA polymerase II transcription regulatory region sequence-specific DNA binding"/>
    <property type="evidence" value="ECO:0007669"/>
    <property type="project" value="InterPro"/>
</dbReference>
<dbReference type="PROSITE" id="PS51297">
    <property type="entry name" value="K_BOX"/>
    <property type="match status" value="1"/>
</dbReference>
<reference evidence="10" key="1">
    <citation type="submission" date="2018-10" db="EMBL/GenBank/DDBJ databases">
        <title>Population genomic analysis revealed the cold adaptation of white poplar.</title>
        <authorList>
            <person name="Liu Y.-J."/>
        </authorList>
    </citation>
    <scope>NUCLEOTIDE SEQUENCE [LARGE SCALE GENOMIC DNA]</scope>
    <source>
        <strain evidence="10">PAL-ZL1</strain>
    </source>
</reference>
<evidence type="ECO:0000256" key="6">
    <source>
        <dbReference type="SAM" id="Coils"/>
    </source>
</evidence>
<dbReference type="InterPro" id="IPR050142">
    <property type="entry name" value="MADS-box/MEF2_TF"/>
</dbReference>
<comment type="subcellular location">
    <subcellularLocation>
        <location evidence="1">Nucleus</location>
    </subcellularLocation>
</comment>
<dbReference type="PANTHER" id="PTHR48019">
    <property type="entry name" value="SERUM RESPONSE FACTOR HOMOLOG"/>
    <property type="match status" value="1"/>
</dbReference>
<dbReference type="PRINTS" id="PR00404">
    <property type="entry name" value="MADSDOMAIN"/>
</dbReference>
<dbReference type="Pfam" id="PF01486">
    <property type="entry name" value="K-box"/>
    <property type="match status" value="1"/>
</dbReference>
<feature type="domain" description="K-box" evidence="9">
    <location>
        <begin position="158"/>
        <end position="248"/>
    </location>
</feature>
<dbReference type="SMART" id="SM00432">
    <property type="entry name" value="MADS"/>
    <property type="match status" value="1"/>
</dbReference>
<gene>
    <name evidence="10" type="ORF">D5086_0000175710</name>
</gene>
<evidence type="ECO:0000259" key="9">
    <source>
        <dbReference type="PROSITE" id="PS51297"/>
    </source>
</evidence>
<accession>A0A4U5PUF3</accession>
<keyword evidence="4" id="KW-0804">Transcription</keyword>
<dbReference type="Gene3D" id="3.40.1810.10">
    <property type="entry name" value="Transcription factor, MADS-box"/>
    <property type="match status" value="1"/>
</dbReference>
<evidence type="ECO:0000259" key="8">
    <source>
        <dbReference type="PROSITE" id="PS50066"/>
    </source>
</evidence>
<dbReference type="GO" id="GO:0045944">
    <property type="term" value="P:positive regulation of transcription by RNA polymerase II"/>
    <property type="evidence" value="ECO:0007669"/>
    <property type="project" value="InterPro"/>
</dbReference>
<feature type="coiled-coil region" evidence="6">
    <location>
        <begin position="195"/>
        <end position="241"/>
    </location>
</feature>
<dbReference type="InterPro" id="IPR002100">
    <property type="entry name" value="TF_MADSbox"/>
</dbReference>
<dbReference type="GO" id="GO:0099402">
    <property type="term" value="P:plant organ development"/>
    <property type="evidence" value="ECO:0007669"/>
    <property type="project" value="UniProtKB-ARBA"/>
</dbReference>
<keyword evidence="2" id="KW-0805">Transcription regulation</keyword>
<feature type="compositionally biased region" description="Polar residues" evidence="7">
    <location>
        <begin position="1"/>
        <end position="11"/>
    </location>
</feature>
<comment type="caution">
    <text evidence="10">The sequence shown here is derived from an EMBL/GenBank/DDBJ whole genome shotgun (WGS) entry which is preliminary data.</text>
</comment>
<dbReference type="EMBL" id="RCHU01000575">
    <property type="protein sequence ID" value="TKS01088.1"/>
    <property type="molecule type" value="Genomic_DNA"/>
</dbReference>
<dbReference type="CDD" id="cd00265">
    <property type="entry name" value="MADS_MEF2_like"/>
    <property type="match status" value="1"/>
</dbReference>
<dbReference type="Pfam" id="PF00319">
    <property type="entry name" value="SRF-TF"/>
    <property type="match status" value="1"/>
</dbReference>
<evidence type="ECO:0000256" key="1">
    <source>
        <dbReference type="ARBA" id="ARBA00004123"/>
    </source>
</evidence>
<keyword evidence="3" id="KW-0238">DNA-binding</keyword>
<feature type="region of interest" description="Disordered" evidence="7">
    <location>
        <begin position="1"/>
        <end position="50"/>
    </location>
</feature>
<organism evidence="10">
    <name type="scientific">Populus alba</name>
    <name type="common">White poplar</name>
    <dbReference type="NCBI Taxonomy" id="43335"/>
    <lineage>
        <taxon>Eukaryota</taxon>
        <taxon>Viridiplantae</taxon>
        <taxon>Streptophyta</taxon>
        <taxon>Embryophyta</taxon>
        <taxon>Tracheophyta</taxon>
        <taxon>Spermatophyta</taxon>
        <taxon>Magnoliopsida</taxon>
        <taxon>eudicotyledons</taxon>
        <taxon>Gunneridae</taxon>
        <taxon>Pentapetalae</taxon>
        <taxon>rosids</taxon>
        <taxon>fabids</taxon>
        <taxon>Malpighiales</taxon>
        <taxon>Salicaceae</taxon>
        <taxon>Saliceae</taxon>
        <taxon>Populus</taxon>
    </lineage>
</organism>
<dbReference type="InterPro" id="IPR033896">
    <property type="entry name" value="MEF2-like_N"/>
</dbReference>
<dbReference type="GO" id="GO:0005634">
    <property type="term" value="C:nucleus"/>
    <property type="evidence" value="ECO:0007669"/>
    <property type="project" value="UniProtKB-SubCell"/>
</dbReference>
<dbReference type="InterPro" id="IPR036879">
    <property type="entry name" value="TF_MADSbox_sf"/>
</dbReference>
<evidence type="ECO:0008006" key="11">
    <source>
        <dbReference type="Google" id="ProtNLM"/>
    </source>
</evidence>
<dbReference type="PROSITE" id="PS00350">
    <property type="entry name" value="MADS_BOX_1"/>
    <property type="match status" value="1"/>
</dbReference>
<evidence type="ECO:0000256" key="2">
    <source>
        <dbReference type="ARBA" id="ARBA00023015"/>
    </source>
</evidence>
<dbReference type="PROSITE" id="PS50066">
    <property type="entry name" value="MADS_BOX_2"/>
    <property type="match status" value="1"/>
</dbReference>
<evidence type="ECO:0000256" key="4">
    <source>
        <dbReference type="ARBA" id="ARBA00023163"/>
    </source>
</evidence>
<protein>
    <recommendedName>
        <fullName evidence="11">Agamous-like MADS-box protein AGL19</fullName>
    </recommendedName>
</protein>
<name>A0A4U5PUF3_POPAL</name>
<evidence type="ECO:0000313" key="10">
    <source>
        <dbReference type="EMBL" id="TKS01088.1"/>
    </source>
</evidence>
<sequence>MGCLPSTSNDISVVPTRPHQPERKKSTLGGAQNPIPSHYREKRKTKQGLPTSQARFSLSFCFLTVAHKGIIMVRGKTQMKRIENATSRQVTFSKRRNGLLKKAFELSVLCDAEVALIVFSTRGKLYEFSSSSINRTIERYQKRAKDVGISSKMVQDNIQPVKEDTFTLAKKIELLEVSKRKFLGEGLETCSTDDLQQLENQLERSLTRIRARKNQLFRERIEKLKGEEKILLEENTRLREKCGMQQLDLSSTRKQQLLEDRQVTEVETELFIGPPETRLAPKP</sequence>
<feature type="domain" description="MADS-box" evidence="8">
    <location>
        <begin position="72"/>
        <end position="132"/>
    </location>
</feature>
<evidence type="ECO:0000256" key="7">
    <source>
        <dbReference type="SAM" id="MobiDB-lite"/>
    </source>
</evidence>
<dbReference type="AlphaFoldDB" id="A0A4U5PUF3"/>